<feature type="transmembrane region" description="Helical" evidence="1">
    <location>
        <begin position="1000"/>
        <end position="1029"/>
    </location>
</feature>
<dbReference type="RefSeq" id="WP_168989148.1">
    <property type="nucleotide sequence ID" value="NZ_CAWPHM010000027.1"/>
</dbReference>
<dbReference type="EMBL" id="WTVM01000124">
    <property type="protein sequence ID" value="NMG04477.1"/>
    <property type="molecule type" value="Genomic_DNA"/>
</dbReference>
<proteinExistence type="predicted"/>
<evidence type="ECO:0000256" key="1">
    <source>
        <dbReference type="SAM" id="Phobius"/>
    </source>
</evidence>
<dbReference type="Pfam" id="PF00873">
    <property type="entry name" value="ACR_tran"/>
    <property type="match status" value="1"/>
</dbReference>
<dbReference type="SUPFAM" id="SSF82866">
    <property type="entry name" value="Multidrug efflux transporter AcrB transmembrane domain"/>
    <property type="match status" value="2"/>
</dbReference>
<feature type="transmembrane region" description="Helical" evidence="1">
    <location>
        <begin position="964"/>
        <end position="988"/>
    </location>
</feature>
<dbReference type="Gene3D" id="3.30.70.1320">
    <property type="entry name" value="Multidrug efflux transporter AcrB pore domain like"/>
    <property type="match status" value="1"/>
</dbReference>
<dbReference type="SUPFAM" id="SSF82693">
    <property type="entry name" value="Multidrug efflux transporter AcrB pore domain, PN1, PN2, PC1 and PC2 subdomains"/>
    <property type="match status" value="2"/>
</dbReference>
<dbReference type="InterPro" id="IPR001036">
    <property type="entry name" value="Acrflvin-R"/>
</dbReference>
<protein>
    <submittedName>
        <fullName evidence="2">AcrB/AcrD/AcrF family protein</fullName>
    </submittedName>
</protein>
<dbReference type="Gene3D" id="3.30.70.1430">
    <property type="entry name" value="Multidrug efflux transporter AcrB pore domain"/>
    <property type="match status" value="2"/>
</dbReference>
<dbReference type="PANTHER" id="PTHR32063:SF0">
    <property type="entry name" value="SWARMING MOTILITY PROTEIN SWRC"/>
    <property type="match status" value="1"/>
</dbReference>
<comment type="caution">
    <text evidence="2">The sequence shown here is derived from an EMBL/GenBank/DDBJ whole genome shotgun (WGS) entry which is preliminary data.</text>
</comment>
<feature type="transmembrane region" description="Helical" evidence="1">
    <location>
        <begin position="357"/>
        <end position="377"/>
    </location>
</feature>
<feature type="transmembrane region" description="Helical" evidence="1">
    <location>
        <begin position="428"/>
        <end position="452"/>
    </location>
</feature>
<feature type="transmembrane region" description="Helical" evidence="1">
    <location>
        <begin position="383"/>
        <end position="407"/>
    </location>
</feature>
<sequence length="1052" mass="114389">MGALIRAAIDRARTVLMLLLMILTLGSIAWSVIPKEAAPDVQIPTFFVSVSYSGIAPEDSERLLVRPLERELQSVAGLRNLYAKAGEGFALIRLDFQAGYDNQRALADLREKVDQVRPELPAGSDEPVIQEVDLSIFPVLTVALSGPVPERTLIRIARGLRDSIESLPGVLEVKIGGDRTDLLEVIVDPLTVESYQIPYHLLIQAIERNNRLVAAGAMDTGAGRVTLKVPGVIETLEDVFALPVLVSDTTVVTFGDVATGRRTFMDPESYARINGQPAVSLEIRKRAGANIIDTVAEAQTIIDAARADWPEALRVDTLQNMADDVADILGDLENNVISAVVLVMLTIVAVLGGRSSWLVGLAIPGAFLGGVLAIQLLGFTLNIVVLFSLILVVGMLVDGAIVVVEQADRYLAEGMARREAFEAASIRMAWPIIASTLTTLAVFIPMLFWPGVVGEFMFYLPSTVLVTLTASLLMALIFIPTLGALFGARDASRPEQVERIQAAERGDFAHIDGFTARYVALLRVLAQRPGQTLAGALIAVVGAYTAYAEFGRGVDFFPHVEPRFAQIQIQARGELSIDEADALVRRVESRVLDQPGIETVYAHTIGSPRMRLLADYAEDVVGVIQLEFVDWRVREPAAAILERLRDVTADLPGMVLQFREQESGPVEGKPIQIELRGRDEPALNRAMSALRERVDRVGGFVDVEDDRSLPGVELRVEVDHREAARYAADIGVLGNAVQMITHGIRLGGYRPDDADEEVDIRVRFPFDERNLAQLVSLRVPTVHGLVPITNFVEFRPAPKTGIIKRVDGLRTYTLSADVAPGLLVDTQLRLLQESLAAEPLDEDVGVRFRGQAEEQAEAMDFLLLAFALAIFLMLVILVTQFNSFHQALLVLSAIVFSTAGVLIGLLLRQEAFSIVMSGVGVIALAGVVVNNNIVLIDTYNVLRRQGIEALDAALRTGAQRLRPVLLTTITTILGLLPMVFGLTIDFISRDFSIGAPSTQYWIQLATAIAGGLLIATPLTLLFTPAMLVWGERLRRSPARSDATPLSVATTES</sequence>
<keyword evidence="1" id="KW-0472">Membrane</keyword>
<keyword evidence="3" id="KW-1185">Reference proteome</keyword>
<gene>
    <name evidence="2" type="ORF">GPA21_16085</name>
</gene>
<keyword evidence="1" id="KW-0812">Transmembrane</keyword>
<feature type="transmembrane region" description="Helical" evidence="1">
    <location>
        <begin position="336"/>
        <end position="352"/>
    </location>
</feature>
<feature type="transmembrane region" description="Helical" evidence="1">
    <location>
        <begin position="887"/>
        <end position="907"/>
    </location>
</feature>
<dbReference type="Gene3D" id="1.20.1640.10">
    <property type="entry name" value="Multidrug efflux transporter AcrB transmembrane domain"/>
    <property type="match status" value="2"/>
</dbReference>
<dbReference type="AlphaFoldDB" id="A0A972JCG5"/>
<name>A0A972JCG5_9RHOO</name>
<dbReference type="PRINTS" id="PR00702">
    <property type="entry name" value="ACRIFLAVINRP"/>
</dbReference>
<dbReference type="SUPFAM" id="SSF82714">
    <property type="entry name" value="Multidrug efflux transporter AcrB TolC docking domain, DN and DC subdomains"/>
    <property type="match status" value="1"/>
</dbReference>
<organism evidence="2 3">
    <name type="scientific">Azoarcus taiwanensis</name>
    <dbReference type="NCBI Taxonomy" id="666964"/>
    <lineage>
        <taxon>Bacteria</taxon>
        <taxon>Pseudomonadati</taxon>
        <taxon>Pseudomonadota</taxon>
        <taxon>Betaproteobacteria</taxon>
        <taxon>Rhodocyclales</taxon>
        <taxon>Zoogloeaceae</taxon>
        <taxon>Azoarcus</taxon>
    </lineage>
</organism>
<evidence type="ECO:0000313" key="3">
    <source>
        <dbReference type="Proteomes" id="UP000599523"/>
    </source>
</evidence>
<keyword evidence="1" id="KW-1133">Transmembrane helix</keyword>
<dbReference type="Gene3D" id="3.30.2090.10">
    <property type="entry name" value="Multidrug efflux transporter AcrB TolC docking domain, DN and DC subdomains"/>
    <property type="match status" value="2"/>
</dbReference>
<dbReference type="Proteomes" id="UP000599523">
    <property type="component" value="Unassembled WGS sequence"/>
</dbReference>
<feature type="transmembrane region" description="Helical" evidence="1">
    <location>
        <begin position="464"/>
        <end position="486"/>
    </location>
</feature>
<feature type="transmembrane region" description="Helical" evidence="1">
    <location>
        <begin position="861"/>
        <end position="881"/>
    </location>
</feature>
<dbReference type="PANTHER" id="PTHR32063">
    <property type="match status" value="1"/>
</dbReference>
<reference evidence="2" key="1">
    <citation type="submission" date="2019-12" db="EMBL/GenBank/DDBJ databases">
        <title>Comparative genomics gives insights into the taxonomy of the Azoarcus-Aromatoleum group and reveals separate origins of nif in the plant-associated Azoarcus and non-plant-associated Aromatoleum sub-groups.</title>
        <authorList>
            <person name="Lafos M."/>
            <person name="Maluk M."/>
            <person name="Batista M."/>
            <person name="Junghare M."/>
            <person name="Carmona M."/>
            <person name="Faoro H."/>
            <person name="Cruz L.M."/>
            <person name="Battistoni F."/>
            <person name="De Souza E."/>
            <person name="Pedrosa F."/>
            <person name="Chen W.-M."/>
            <person name="Poole P.S."/>
            <person name="Dixon R.A."/>
            <person name="James E.K."/>
        </authorList>
    </citation>
    <scope>NUCLEOTIDE SEQUENCE</scope>
    <source>
        <strain evidence="2">NSC3</strain>
    </source>
</reference>
<accession>A0A972JCG5</accession>
<dbReference type="GO" id="GO:0042910">
    <property type="term" value="F:xenobiotic transmembrane transporter activity"/>
    <property type="evidence" value="ECO:0007669"/>
    <property type="project" value="TreeGrafter"/>
</dbReference>
<dbReference type="Gene3D" id="3.30.70.1440">
    <property type="entry name" value="Multidrug efflux transporter AcrB pore domain"/>
    <property type="match status" value="1"/>
</dbReference>
<dbReference type="GO" id="GO:0005886">
    <property type="term" value="C:plasma membrane"/>
    <property type="evidence" value="ECO:0007669"/>
    <property type="project" value="TreeGrafter"/>
</dbReference>
<evidence type="ECO:0000313" key="2">
    <source>
        <dbReference type="EMBL" id="NMG04477.1"/>
    </source>
</evidence>
<dbReference type="InterPro" id="IPR027463">
    <property type="entry name" value="AcrB_DN_DC_subdom"/>
</dbReference>